<keyword evidence="6" id="KW-0645">Protease</keyword>
<evidence type="ECO:0000256" key="11">
    <source>
        <dbReference type="ARBA" id="ARBA00043264"/>
    </source>
</evidence>
<dbReference type="InterPro" id="IPR039421">
    <property type="entry name" value="Type_1_exporter"/>
</dbReference>
<keyword evidence="11" id="KW-0080">Bacteriocin transport</keyword>
<feature type="transmembrane region" description="Helical" evidence="12">
    <location>
        <begin position="286"/>
        <end position="306"/>
    </location>
</feature>
<keyword evidence="2" id="KW-0813">Transport</keyword>
<feature type="transmembrane region" description="Helical" evidence="12">
    <location>
        <begin position="259"/>
        <end position="280"/>
    </location>
</feature>
<organism evidence="16 17">
    <name type="scientific">Paenibacillus lycopersici</name>
    <dbReference type="NCBI Taxonomy" id="2704462"/>
    <lineage>
        <taxon>Bacteria</taxon>
        <taxon>Bacillati</taxon>
        <taxon>Bacillota</taxon>
        <taxon>Bacilli</taxon>
        <taxon>Bacillales</taxon>
        <taxon>Paenibacillaceae</taxon>
        <taxon>Paenibacillus</taxon>
    </lineage>
</organism>
<evidence type="ECO:0000256" key="8">
    <source>
        <dbReference type="ARBA" id="ARBA00022927"/>
    </source>
</evidence>
<evidence type="ECO:0000259" key="13">
    <source>
        <dbReference type="PROSITE" id="PS50893"/>
    </source>
</evidence>
<evidence type="ECO:0000256" key="7">
    <source>
        <dbReference type="ARBA" id="ARBA00022840"/>
    </source>
</evidence>
<evidence type="ECO:0000256" key="4">
    <source>
        <dbReference type="ARBA" id="ARBA00022692"/>
    </source>
</evidence>
<keyword evidence="8" id="KW-0653">Protein transport</keyword>
<dbReference type="AlphaFoldDB" id="A0A6C0G8F4"/>
<evidence type="ECO:0000256" key="9">
    <source>
        <dbReference type="ARBA" id="ARBA00022989"/>
    </source>
</evidence>
<evidence type="ECO:0000256" key="2">
    <source>
        <dbReference type="ARBA" id="ARBA00022448"/>
    </source>
</evidence>
<dbReference type="CDD" id="cd18569">
    <property type="entry name" value="ABC_6TM_NHLM_bacteriocin"/>
    <property type="match status" value="1"/>
</dbReference>
<proteinExistence type="predicted"/>
<evidence type="ECO:0000313" key="17">
    <source>
        <dbReference type="Proteomes" id="UP000476064"/>
    </source>
</evidence>
<dbReference type="PANTHER" id="PTHR24221:SF654">
    <property type="entry name" value="ATP-BINDING CASSETTE SUB-FAMILY B MEMBER 6"/>
    <property type="match status" value="1"/>
</dbReference>
<dbReference type="InterPro" id="IPR011527">
    <property type="entry name" value="ABC1_TM_dom"/>
</dbReference>
<feature type="transmembrane region" description="Helical" evidence="12">
    <location>
        <begin position="371"/>
        <end position="393"/>
    </location>
</feature>
<keyword evidence="4 12" id="KW-0812">Transmembrane</keyword>
<evidence type="ECO:0000256" key="5">
    <source>
        <dbReference type="ARBA" id="ARBA00022741"/>
    </source>
</evidence>
<dbReference type="GO" id="GO:0140359">
    <property type="term" value="F:ABC-type transporter activity"/>
    <property type="evidence" value="ECO:0007669"/>
    <property type="project" value="InterPro"/>
</dbReference>
<dbReference type="PANTHER" id="PTHR24221">
    <property type="entry name" value="ATP-BINDING CASSETTE SUB-FAMILY B"/>
    <property type="match status" value="1"/>
</dbReference>
<accession>A0A6C0G8F4</accession>
<evidence type="ECO:0000259" key="14">
    <source>
        <dbReference type="PROSITE" id="PS50929"/>
    </source>
</evidence>
<feature type="domain" description="ABC transmembrane type-1" evidence="14">
    <location>
        <begin position="152"/>
        <end position="431"/>
    </location>
</feature>
<evidence type="ECO:0000313" key="16">
    <source>
        <dbReference type="EMBL" id="QHT64009.1"/>
    </source>
</evidence>
<dbReference type="InterPro" id="IPR036640">
    <property type="entry name" value="ABC1_TM_sf"/>
</dbReference>
<dbReference type="PROSITE" id="PS50929">
    <property type="entry name" value="ABC_TM1F"/>
    <property type="match status" value="1"/>
</dbReference>
<dbReference type="GO" id="GO:0016887">
    <property type="term" value="F:ATP hydrolysis activity"/>
    <property type="evidence" value="ECO:0007669"/>
    <property type="project" value="InterPro"/>
</dbReference>
<keyword evidence="3" id="KW-1003">Cell membrane</keyword>
<dbReference type="EMBL" id="CP048209">
    <property type="protein sequence ID" value="QHT64009.1"/>
    <property type="molecule type" value="Genomic_DNA"/>
</dbReference>
<evidence type="ECO:0000256" key="10">
    <source>
        <dbReference type="ARBA" id="ARBA00023136"/>
    </source>
</evidence>
<dbReference type="Gene3D" id="1.20.1560.10">
    <property type="entry name" value="ABC transporter type 1, transmembrane domain"/>
    <property type="match status" value="1"/>
</dbReference>
<dbReference type="GO" id="GO:0034040">
    <property type="term" value="F:ATPase-coupled lipid transmembrane transporter activity"/>
    <property type="evidence" value="ECO:0007669"/>
    <property type="project" value="TreeGrafter"/>
</dbReference>
<dbReference type="InterPro" id="IPR005074">
    <property type="entry name" value="Peptidase_C39"/>
</dbReference>
<dbReference type="GO" id="GO:0015031">
    <property type="term" value="P:protein transport"/>
    <property type="evidence" value="ECO:0007669"/>
    <property type="project" value="UniProtKB-KW"/>
</dbReference>
<dbReference type="Gene3D" id="3.90.70.10">
    <property type="entry name" value="Cysteine proteinases"/>
    <property type="match status" value="1"/>
</dbReference>
<dbReference type="NCBIfam" id="TIGR03796">
    <property type="entry name" value="NHLM_micro_ABC1"/>
    <property type="match status" value="1"/>
</dbReference>
<name>A0A6C0G8F4_9BACL</name>
<evidence type="ECO:0000256" key="6">
    <source>
        <dbReference type="ARBA" id="ARBA00022807"/>
    </source>
</evidence>
<dbReference type="GO" id="GO:0043213">
    <property type="term" value="P:bacteriocin transport"/>
    <property type="evidence" value="ECO:0007669"/>
    <property type="project" value="UniProtKB-KW"/>
</dbReference>
<dbReference type="GO" id="GO:0008234">
    <property type="term" value="F:cysteine-type peptidase activity"/>
    <property type="evidence" value="ECO:0007669"/>
    <property type="project" value="UniProtKB-KW"/>
</dbReference>
<dbReference type="Pfam" id="PF03412">
    <property type="entry name" value="Peptidase_C39"/>
    <property type="match status" value="1"/>
</dbReference>
<keyword evidence="9 12" id="KW-1133">Transmembrane helix</keyword>
<dbReference type="Pfam" id="PF00005">
    <property type="entry name" value="ABC_tran"/>
    <property type="match status" value="1"/>
</dbReference>
<keyword evidence="6" id="KW-0378">Hydrolase</keyword>
<reference evidence="16 17" key="1">
    <citation type="submission" date="2020-01" db="EMBL/GenBank/DDBJ databases">
        <title>Paenibacillus sp. nov., isolated from tomato rhizosphere.</title>
        <authorList>
            <person name="Weon H.-Y."/>
            <person name="Lee S.A."/>
        </authorList>
    </citation>
    <scope>NUCLEOTIDE SEQUENCE [LARGE SCALE GENOMIC DNA]</scope>
    <source>
        <strain evidence="16 17">12200R-189</strain>
    </source>
</reference>
<dbReference type="PROSITE" id="PS50893">
    <property type="entry name" value="ABC_TRANSPORTER_2"/>
    <property type="match status" value="1"/>
</dbReference>
<evidence type="ECO:0000256" key="1">
    <source>
        <dbReference type="ARBA" id="ARBA00004651"/>
    </source>
</evidence>
<keyword evidence="7" id="KW-0067">ATP-binding</keyword>
<dbReference type="GO" id="GO:0005524">
    <property type="term" value="F:ATP binding"/>
    <property type="evidence" value="ECO:0007669"/>
    <property type="project" value="UniProtKB-KW"/>
</dbReference>
<evidence type="ECO:0000256" key="12">
    <source>
        <dbReference type="SAM" id="Phobius"/>
    </source>
</evidence>
<keyword evidence="6" id="KW-0788">Thiol protease</keyword>
<dbReference type="SUPFAM" id="SSF52540">
    <property type="entry name" value="P-loop containing nucleoside triphosphate hydrolases"/>
    <property type="match status" value="1"/>
</dbReference>
<dbReference type="FunFam" id="3.40.50.300:FF:000299">
    <property type="entry name" value="ABC transporter ATP-binding protein/permease"/>
    <property type="match status" value="1"/>
</dbReference>
<keyword evidence="5" id="KW-0547">Nucleotide-binding</keyword>
<protein>
    <submittedName>
        <fullName evidence="16">NHLP family bacteriocin export ABC transporter peptidase/permease/ATPase subunit</fullName>
    </submittedName>
</protein>
<dbReference type="SMART" id="SM00382">
    <property type="entry name" value="AAA"/>
    <property type="match status" value="1"/>
</dbReference>
<feature type="domain" description="Peptidase C39" evidence="15">
    <location>
        <begin position="2"/>
        <end position="119"/>
    </location>
</feature>
<sequence length="708" mass="76835">MEAVECGAAALAIILGYYGSHIPLEELRVACGVSRDGSKASNLLKAARNYNLTAKGYKKDPEQLRTMPLPMIVHWNFNHFLVLEGFKDGRVYLNDPASGPRVVSNEEFDMAFTGVALTFAPSGLYEPAGARTGMLTALAGRLKGSESALAYVVLAGLFLVVPGLVVPAFTKIFIDNILLAGLHNWLMPLLLGMAVTAVVRAWLTWLQRRYLLRLEMKFSLSTSGGFFWHVLKLPIEFFSQRYSGEIGSRIMINDRVAQLLSGDLAVAALNSIMIVFYTLLMLQYSLSLTLIAAAVAAANVLFLRFVSKRRVDQNMRLQQESGKLQGVSMGGLQLIETLKSGGAESDFFAKWSGYQSKLLHTQQELGVSSGWLTAVPGLLSGVSTVAILTVGGLQVMDGSLTVGMLVAFQSLMASFIAPVNQMVQLGSSLQEAQGGLNRLDDVLNYKADEQITDAPSDGEKGLDLLPSAKLSGFVELDRVTFGYNRLEGSLIENFSLQLKPGMRVALVGGSGSGKSTVAKLVAGIYEPWSGEIRFDGSARKRLPRAMIGHSVAVVDQDIHLFEGTIKDNLSLWDATVPETDIVRAAKDARIHDEISVRSGGYEHRIEEGGGNFSGGQRQRLEMARALAGNPTVLVLDEATSALDATTEALVDASIRRRGCTCLIVAHRLSTIRDADEIIVMQRGKVVERGTHEQLVVRDGAYARLIEEH</sequence>
<dbReference type="Proteomes" id="UP000476064">
    <property type="component" value="Chromosome"/>
</dbReference>
<dbReference type="Pfam" id="PF00664">
    <property type="entry name" value="ABC_membrane"/>
    <property type="match status" value="1"/>
</dbReference>
<dbReference type="InterPro" id="IPR017871">
    <property type="entry name" value="ABC_transporter-like_CS"/>
</dbReference>
<dbReference type="InterPro" id="IPR022514">
    <property type="entry name" value="NHPM_micro_ABC1"/>
</dbReference>
<dbReference type="Gene3D" id="3.40.50.300">
    <property type="entry name" value="P-loop containing nucleotide triphosphate hydrolases"/>
    <property type="match status" value="1"/>
</dbReference>
<evidence type="ECO:0000259" key="15">
    <source>
        <dbReference type="PROSITE" id="PS50990"/>
    </source>
</evidence>
<dbReference type="GO" id="GO:0005886">
    <property type="term" value="C:plasma membrane"/>
    <property type="evidence" value="ECO:0007669"/>
    <property type="project" value="UniProtKB-SubCell"/>
</dbReference>
<dbReference type="PROSITE" id="PS50990">
    <property type="entry name" value="PEPTIDASE_C39"/>
    <property type="match status" value="1"/>
</dbReference>
<dbReference type="PROSITE" id="PS00211">
    <property type="entry name" value="ABC_TRANSPORTER_1"/>
    <property type="match status" value="1"/>
</dbReference>
<feature type="domain" description="ABC transporter" evidence="13">
    <location>
        <begin position="474"/>
        <end position="707"/>
    </location>
</feature>
<keyword evidence="17" id="KW-1185">Reference proteome</keyword>
<dbReference type="KEGG" id="plyc:GXP70_19560"/>
<dbReference type="InterPro" id="IPR003439">
    <property type="entry name" value="ABC_transporter-like_ATP-bd"/>
</dbReference>
<feature type="transmembrane region" description="Helical" evidence="12">
    <location>
        <begin position="148"/>
        <end position="173"/>
    </location>
</feature>
<evidence type="ECO:0000256" key="3">
    <source>
        <dbReference type="ARBA" id="ARBA00022475"/>
    </source>
</evidence>
<keyword evidence="10 12" id="KW-0472">Membrane</keyword>
<dbReference type="InterPro" id="IPR027417">
    <property type="entry name" value="P-loop_NTPase"/>
</dbReference>
<dbReference type="GO" id="GO:0006508">
    <property type="term" value="P:proteolysis"/>
    <property type="evidence" value="ECO:0007669"/>
    <property type="project" value="InterPro"/>
</dbReference>
<feature type="transmembrane region" description="Helical" evidence="12">
    <location>
        <begin position="185"/>
        <end position="206"/>
    </location>
</feature>
<comment type="subcellular location">
    <subcellularLocation>
        <location evidence="1">Cell membrane</location>
        <topology evidence="1">Multi-pass membrane protein</topology>
    </subcellularLocation>
</comment>
<dbReference type="SUPFAM" id="SSF90123">
    <property type="entry name" value="ABC transporter transmembrane region"/>
    <property type="match status" value="1"/>
</dbReference>
<dbReference type="InterPro" id="IPR003593">
    <property type="entry name" value="AAA+_ATPase"/>
</dbReference>
<gene>
    <name evidence="16" type="ORF">GXP70_19560</name>
</gene>